<keyword evidence="1" id="KW-1185">Reference proteome</keyword>
<evidence type="ECO:0000313" key="2">
    <source>
        <dbReference type="WBParaSite" id="ALUE_0001840001-mRNA-1"/>
    </source>
</evidence>
<organism evidence="1 2">
    <name type="scientific">Ascaris lumbricoides</name>
    <name type="common">Giant roundworm</name>
    <dbReference type="NCBI Taxonomy" id="6252"/>
    <lineage>
        <taxon>Eukaryota</taxon>
        <taxon>Metazoa</taxon>
        <taxon>Ecdysozoa</taxon>
        <taxon>Nematoda</taxon>
        <taxon>Chromadorea</taxon>
        <taxon>Rhabditida</taxon>
        <taxon>Spirurina</taxon>
        <taxon>Ascaridomorpha</taxon>
        <taxon>Ascaridoidea</taxon>
        <taxon>Ascarididae</taxon>
        <taxon>Ascaris</taxon>
    </lineage>
</organism>
<evidence type="ECO:0000313" key="1">
    <source>
        <dbReference type="Proteomes" id="UP000036681"/>
    </source>
</evidence>
<dbReference type="AlphaFoldDB" id="A0A0M3IIL6"/>
<accession>A0A0M3IIL6</accession>
<protein>
    <submittedName>
        <fullName evidence="2">Ovule protein</fullName>
    </submittedName>
</protein>
<proteinExistence type="predicted"/>
<dbReference type="Proteomes" id="UP000036681">
    <property type="component" value="Unplaced"/>
</dbReference>
<dbReference type="WBParaSite" id="ALUE_0001840001-mRNA-1">
    <property type="protein sequence ID" value="ALUE_0001840001-mRNA-1"/>
    <property type="gene ID" value="ALUE_0001840001"/>
</dbReference>
<name>A0A0M3IIL6_ASCLU</name>
<reference evidence="2" key="1">
    <citation type="submission" date="2017-02" db="UniProtKB">
        <authorList>
            <consortium name="WormBaseParasite"/>
        </authorList>
    </citation>
    <scope>IDENTIFICATION</scope>
</reference>
<sequence length="64" mass="7375">MWNDTVAVPKISFTFSHLHPQELGHSSSPCSICLKWLHLVHMPHWFPYSRLIICCLLSSNSSPR</sequence>